<name>A0A6J5LH55_9CAUD</name>
<protein>
    <submittedName>
        <fullName evidence="1">Uncharacterized protein</fullName>
    </submittedName>
</protein>
<sequence length="57" mass="6617">MDKIENLANQIAFLTNTDMHKLAQVLVREYTTRADTLEIQLNSELFDQQISQQHSLV</sequence>
<organism evidence="1">
    <name type="scientific">uncultured Caudovirales phage</name>
    <dbReference type="NCBI Taxonomy" id="2100421"/>
    <lineage>
        <taxon>Viruses</taxon>
        <taxon>Duplodnaviria</taxon>
        <taxon>Heunggongvirae</taxon>
        <taxon>Uroviricota</taxon>
        <taxon>Caudoviricetes</taxon>
        <taxon>Peduoviridae</taxon>
        <taxon>Maltschvirus</taxon>
        <taxon>Maltschvirus maltsch</taxon>
    </lineage>
</organism>
<proteinExistence type="predicted"/>
<evidence type="ECO:0000313" key="1">
    <source>
        <dbReference type="EMBL" id="CAB4133511.1"/>
    </source>
</evidence>
<dbReference type="EMBL" id="LR796274">
    <property type="protein sequence ID" value="CAB4133511.1"/>
    <property type="molecule type" value="Genomic_DNA"/>
</dbReference>
<reference evidence="1" key="1">
    <citation type="submission" date="2020-04" db="EMBL/GenBank/DDBJ databases">
        <authorList>
            <person name="Chiriac C."/>
            <person name="Salcher M."/>
            <person name="Ghai R."/>
            <person name="Kavagutti S V."/>
        </authorList>
    </citation>
    <scope>NUCLEOTIDE SEQUENCE</scope>
</reference>
<accession>A0A6J5LH55</accession>
<gene>
    <name evidence="1" type="ORF">UFOVP257_233</name>
</gene>